<dbReference type="AlphaFoldDB" id="A0AAW1S208"/>
<evidence type="ECO:0000256" key="2">
    <source>
        <dbReference type="ARBA" id="ARBA00022664"/>
    </source>
</evidence>
<evidence type="ECO:0000256" key="1">
    <source>
        <dbReference type="ARBA" id="ARBA00004123"/>
    </source>
</evidence>
<evidence type="ECO:0008006" key="12">
    <source>
        <dbReference type="Google" id="ProtNLM"/>
    </source>
</evidence>
<keyword evidence="11" id="KW-1185">Reference proteome</keyword>
<dbReference type="GO" id="GO:0003723">
    <property type="term" value="F:RNA binding"/>
    <property type="evidence" value="ECO:0007669"/>
    <property type="project" value="UniProtKB-UniRule"/>
</dbReference>
<comment type="caution">
    <text evidence="10">The sequence shown here is derived from an EMBL/GenBank/DDBJ whole genome shotgun (WGS) entry which is preliminary data.</text>
</comment>
<dbReference type="GO" id="GO:0043484">
    <property type="term" value="P:regulation of RNA splicing"/>
    <property type="evidence" value="ECO:0007669"/>
    <property type="project" value="UniProtKB-UniRule"/>
</dbReference>
<dbReference type="CDD" id="cd12647">
    <property type="entry name" value="RRM_UHM_SPF45"/>
    <property type="match status" value="1"/>
</dbReference>
<protein>
    <recommendedName>
        <fullName evidence="12">Splicing factor 45</fullName>
    </recommendedName>
</protein>
<dbReference type="PROSITE" id="PS50174">
    <property type="entry name" value="G_PATCH"/>
    <property type="match status" value="1"/>
</dbReference>
<dbReference type="InterPro" id="IPR040052">
    <property type="entry name" value="RBM17"/>
</dbReference>
<dbReference type="InterPro" id="IPR000467">
    <property type="entry name" value="G_patch_dom"/>
</dbReference>
<evidence type="ECO:0000256" key="3">
    <source>
        <dbReference type="ARBA" id="ARBA00022884"/>
    </source>
</evidence>
<name>A0AAW1S208_9CHLO</name>
<sequence length="403" mass="42783">MLSGLYGDLPQAKSAGPDSGDNTPVSAISPAASSWAAKLAPPARKPSNLSVPPTLLRAGRGRGQPSAGRTAGRIPRPSSAPSDRDGPIVVSAAPATAAAVPERRSGPASLFSFSGNVVEEYDPAHPNDYEEICRQREAKRKEVEIEAARQEALRRAELQLQQESDAGAQLAAQDDPAIPAARDVDLNVSGEEAFLRRGRANRFAGGSNGGPAGSVAAAAAAVLEQGLTPAQRMMQKMGWKEGQGLGKLGQGMATPLVATKTDKRSGIIANAAAIQRQMDAEGQPPPEKRLKGATFTGIPSRVIVLRNMVGPGEVDEDLEEETGNECTKYGTVTNVIIFEITEPDYPPEEAVRIFIEFERIEQATKALIDLQGRFFGGKEVRAAFFDETRFEQNDVAPKTGEFG</sequence>
<keyword evidence="2 6" id="KW-0507">mRNA processing</keyword>
<dbReference type="InterPro" id="IPR012677">
    <property type="entry name" value="Nucleotide-bd_a/b_plait_sf"/>
</dbReference>
<feature type="compositionally biased region" description="Low complexity" evidence="7">
    <location>
        <begin position="26"/>
        <end position="37"/>
    </location>
</feature>
<reference evidence="10 11" key="1">
    <citation type="journal article" date="2024" name="Nat. Commun.">
        <title>Phylogenomics reveals the evolutionary origins of lichenization in chlorophyte algae.</title>
        <authorList>
            <person name="Puginier C."/>
            <person name="Libourel C."/>
            <person name="Otte J."/>
            <person name="Skaloud P."/>
            <person name="Haon M."/>
            <person name="Grisel S."/>
            <person name="Petersen M."/>
            <person name="Berrin J.G."/>
            <person name="Delaux P.M."/>
            <person name="Dal Grande F."/>
            <person name="Keller J."/>
        </authorList>
    </citation>
    <scope>NUCLEOTIDE SEQUENCE [LARGE SCALE GENOMIC DNA]</scope>
    <source>
        <strain evidence="10 11">SAG 2145</strain>
    </source>
</reference>
<dbReference type="GO" id="GO:0045292">
    <property type="term" value="P:mRNA cis splicing, via spliceosome"/>
    <property type="evidence" value="ECO:0007669"/>
    <property type="project" value="UniProtKB-UniRule"/>
</dbReference>
<evidence type="ECO:0000256" key="6">
    <source>
        <dbReference type="PIRNR" id="PIRNR031066"/>
    </source>
</evidence>
<dbReference type="PANTHER" id="PTHR13288">
    <property type="entry name" value="SPLICING FACTOR 45 SPF45"/>
    <property type="match status" value="1"/>
</dbReference>
<evidence type="ECO:0000313" key="10">
    <source>
        <dbReference type="EMBL" id="KAK9840158.1"/>
    </source>
</evidence>
<keyword evidence="5" id="KW-0539">Nucleus</keyword>
<keyword evidence="4 6" id="KW-0508">mRNA splicing</keyword>
<dbReference type="FunFam" id="3.30.70.330:FF:000079">
    <property type="entry name" value="Putative splicing factor 45"/>
    <property type="match status" value="1"/>
</dbReference>
<dbReference type="Proteomes" id="UP001438707">
    <property type="component" value="Unassembled WGS sequence"/>
</dbReference>
<dbReference type="InterPro" id="IPR035979">
    <property type="entry name" value="RBD_domain_sf"/>
</dbReference>
<feature type="region of interest" description="Disordered" evidence="7">
    <location>
        <begin position="1"/>
        <end position="88"/>
    </location>
</feature>
<evidence type="ECO:0000259" key="8">
    <source>
        <dbReference type="PROSITE" id="PS50102"/>
    </source>
</evidence>
<dbReference type="SUPFAM" id="SSF54928">
    <property type="entry name" value="RNA-binding domain, RBD"/>
    <property type="match status" value="1"/>
</dbReference>
<dbReference type="PROSITE" id="PS50102">
    <property type="entry name" value="RRM"/>
    <property type="match status" value="1"/>
</dbReference>
<dbReference type="Gene3D" id="3.30.70.330">
    <property type="match status" value="1"/>
</dbReference>
<gene>
    <name evidence="10" type="ORF">WJX74_004307</name>
</gene>
<dbReference type="GO" id="GO:0071011">
    <property type="term" value="C:precatalytic spliceosome"/>
    <property type="evidence" value="ECO:0007669"/>
    <property type="project" value="TreeGrafter"/>
</dbReference>
<dbReference type="SMART" id="SM00443">
    <property type="entry name" value="G_patch"/>
    <property type="match status" value="1"/>
</dbReference>
<evidence type="ECO:0000256" key="5">
    <source>
        <dbReference type="ARBA" id="ARBA00023242"/>
    </source>
</evidence>
<feature type="domain" description="RRM" evidence="8">
    <location>
        <begin position="301"/>
        <end position="387"/>
    </location>
</feature>
<evidence type="ECO:0000259" key="9">
    <source>
        <dbReference type="PROSITE" id="PS50174"/>
    </source>
</evidence>
<proteinExistence type="predicted"/>
<accession>A0AAW1S208</accession>
<comment type="subcellular location">
    <subcellularLocation>
        <location evidence="1">Nucleus</location>
    </subcellularLocation>
</comment>
<keyword evidence="3 6" id="KW-0694">RNA-binding</keyword>
<dbReference type="InterPro" id="IPR003954">
    <property type="entry name" value="RRM_euk-type"/>
</dbReference>
<dbReference type="InterPro" id="IPR000504">
    <property type="entry name" value="RRM_dom"/>
</dbReference>
<dbReference type="GO" id="GO:0009507">
    <property type="term" value="C:chloroplast"/>
    <property type="evidence" value="ECO:0007669"/>
    <property type="project" value="UniProtKB-UniRule"/>
</dbReference>
<evidence type="ECO:0000313" key="11">
    <source>
        <dbReference type="Proteomes" id="UP001438707"/>
    </source>
</evidence>
<organism evidence="10 11">
    <name type="scientific">Apatococcus lobatus</name>
    <dbReference type="NCBI Taxonomy" id="904363"/>
    <lineage>
        <taxon>Eukaryota</taxon>
        <taxon>Viridiplantae</taxon>
        <taxon>Chlorophyta</taxon>
        <taxon>core chlorophytes</taxon>
        <taxon>Trebouxiophyceae</taxon>
        <taxon>Chlorellales</taxon>
        <taxon>Chlorellaceae</taxon>
        <taxon>Apatococcus</taxon>
    </lineage>
</organism>
<evidence type="ECO:0000256" key="7">
    <source>
        <dbReference type="SAM" id="MobiDB-lite"/>
    </source>
</evidence>
<feature type="domain" description="G-patch" evidence="9">
    <location>
        <begin position="226"/>
        <end position="272"/>
    </location>
</feature>
<dbReference type="SMART" id="SM00361">
    <property type="entry name" value="RRM_1"/>
    <property type="match status" value="1"/>
</dbReference>
<dbReference type="EMBL" id="JALJOS010000004">
    <property type="protein sequence ID" value="KAK9840158.1"/>
    <property type="molecule type" value="Genomic_DNA"/>
</dbReference>
<dbReference type="PANTHER" id="PTHR13288:SF8">
    <property type="entry name" value="SPLICING FACTOR 45"/>
    <property type="match status" value="1"/>
</dbReference>
<dbReference type="Pfam" id="PF01585">
    <property type="entry name" value="G-patch"/>
    <property type="match status" value="1"/>
</dbReference>
<dbReference type="InterPro" id="IPR034653">
    <property type="entry name" value="SPF45_RRM"/>
</dbReference>
<evidence type="ECO:0000256" key="4">
    <source>
        <dbReference type="ARBA" id="ARBA00023187"/>
    </source>
</evidence>
<dbReference type="PIRSF" id="PIRSF031066">
    <property type="entry name" value="Splicing_factor_SPF45"/>
    <property type="match status" value="1"/>
</dbReference>